<dbReference type="SUPFAM" id="SSF48452">
    <property type="entry name" value="TPR-like"/>
    <property type="match status" value="1"/>
</dbReference>
<evidence type="ECO:0000256" key="5">
    <source>
        <dbReference type="PROSITE-ProRule" id="PRU00339"/>
    </source>
</evidence>
<feature type="repeat" description="TPR" evidence="5">
    <location>
        <begin position="312"/>
        <end position="345"/>
    </location>
</feature>
<dbReference type="InterPro" id="IPR046357">
    <property type="entry name" value="PPIase_dom_sf"/>
</dbReference>
<gene>
    <name evidence="8" type="ORF">NTJ_14651</name>
</gene>
<comment type="catalytic activity">
    <reaction evidence="4">
        <text>[protein]-peptidylproline (omega=180) = [protein]-peptidylproline (omega=0)</text>
        <dbReference type="Rhea" id="RHEA:16237"/>
        <dbReference type="Rhea" id="RHEA-COMP:10747"/>
        <dbReference type="Rhea" id="RHEA-COMP:10748"/>
        <dbReference type="ChEBI" id="CHEBI:83833"/>
        <dbReference type="ChEBI" id="CHEBI:83834"/>
        <dbReference type="EC" id="5.2.1.8"/>
    </reaction>
</comment>
<name>A0ABN7BBU8_9HEMI</name>
<dbReference type="PANTHER" id="PTHR46674:SF1">
    <property type="entry name" value="INACTIVE PEPTIDYL-PROLYL CIS-TRANS ISOMERASE FKBP6"/>
    <property type="match status" value="1"/>
</dbReference>
<keyword evidence="3 5" id="KW-0802">TPR repeat</keyword>
<evidence type="ECO:0000256" key="6">
    <source>
        <dbReference type="SAM" id="Coils"/>
    </source>
</evidence>
<evidence type="ECO:0000313" key="9">
    <source>
        <dbReference type="Proteomes" id="UP001307889"/>
    </source>
</evidence>
<dbReference type="PANTHER" id="PTHR46674">
    <property type="entry name" value="INACTIVE PEPTIDYL-PROLYL CIS-TRANS ISOMERASE FKBP6"/>
    <property type="match status" value="1"/>
</dbReference>
<accession>A0ABN7BBU8</accession>
<dbReference type="SUPFAM" id="SSF54534">
    <property type="entry name" value="FKBP-like"/>
    <property type="match status" value="1"/>
</dbReference>
<dbReference type="InterPro" id="IPR011990">
    <property type="entry name" value="TPR-like_helical_dom_sf"/>
</dbReference>
<dbReference type="PROSITE" id="PS50005">
    <property type="entry name" value="TPR"/>
    <property type="match status" value="1"/>
</dbReference>
<dbReference type="PROSITE" id="PS50059">
    <property type="entry name" value="FKBP_PPIASE"/>
    <property type="match status" value="1"/>
</dbReference>
<keyword evidence="6" id="KW-0175">Coiled coil</keyword>
<evidence type="ECO:0000256" key="2">
    <source>
        <dbReference type="ARBA" id="ARBA00022737"/>
    </source>
</evidence>
<comment type="similarity">
    <text evidence="1">Belongs to the FKBP6 family.</text>
</comment>
<keyword evidence="2" id="KW-0677">Repeat</keyword>
<evidence type="ECO:0000313" key="8">
    <source>
        <dbReference type="EMBL" id="BET01834.1"/>
    </source>
</evidence>
<proteinExistence type="inferred from homology"/>
<sequence>MAAQVDVLSNFGENLDPVFRGLDVKELLSKGECSFDTDFEAEKAEKEEQGYYDYLDHNNDDDSTQDDFEPGVTTFESLEQDMVDIFDNGKIKKKVLFPGTTQIADSSLVFLHYNFYLEYQPEPFDSSYLRQKNPVKHKLGSDSLILGFEIAVKSMRVNERARFLVHPDYAFRASGVLARIPPNATILMDIKAFSAIACPLNLEEEEPTAPISRGDFQATYSKARSLLLKGRKCFAENAVQMSVANFEKAARLLLPCSLNNDEEEFKYKKLLMKLYTNLAICYNHQSYRKPEMVCVMFQKARILDVDMAFQNAKLLYQRALAQSALLDFEAAEKNFRYALRVEPQNQEIQAALESLRKRKDSYLAKIDFSKDEDEPVGSEDDQSLMEEETVMDEESKMAASRVLEEFASDDQPTLELSSGYTQSERDYFKSECRRLRLQYSEHKQNNRVYVTINNRNRISS</sequence>
<dbReference type="InterPro" id="IPR042282">
    <property type="entry name" value="FKBP6/shu"/>
</dbReference>
<reference evidence="8 9" key="1">
    <citation type="submission" date="2023-09" db="EMBL/GenBank/DDBJ databases">
        <title>Nesidiocoris tenuis whole genome shotgun sequence.</title>
        <authorList>
            <person name="Shibata T."/>
            <person name="Shimoda M."/>
            <person name="Kobayashi T."/>
            <person name="Uehara T."/>
        </authorList>
    </citation>
    <scope>NUCLEOTIDE SEQUENCE [LARGE SCALE GENOMIC DNA]</scope>
    <source>
        <strain evidence="8 9">Japan</strain>
    </source>
</reference>
<evidence type="ECO:0000256" key="1">
    <source>
        <dbReference type="ARBA" id="ARBA00009648"/>
    </source>
</evidence>
<keyword evidence="4 8" id="KW-0413">Isomerase</keyword>
<protein>
    <recommendedName>
        <fullName evidence="4">peptidylprolyl isomerase</fullName>
        <ecNumber evidence="4">5.2.1.8</ecNumber>
    </recommendedName>
</protein>
<keyword evidence="4" id="KW-0697">Rotamase</keyword>
<evidence type="ECO:0000256" key="4">
    <source>
        <dbReference type="PROSITE-ProRule" id="PRU00277"/>
    </source>
</evidence>
<evidence type="ECO:0000259" key="7">
    <source>
        <dbReference type="PROSITE" id="PS50059"/>
    </source>
</evidence>
<dbReference type="Gene3D" id="3.10.50.40">
    <property type="match status" value="1"/>
</dbReference>
<organism evidence="8 9">
    <name type="scientific">Nesidiocoris tenuis</name>
    <dbReference type="NCBI Taxonomy" id="355587"/>
    <lineage>
        <taxon>Eukaryota</taxon>
        <taxon>Metazoa</taxon>
        <taxon>Ecdysozoa</taxon>
        <taxon>Arthropoda</taxon>
        <taxon>Hexapoda</taxon>
        <taxon>Insecta</taxon>
        <taxon>Pterygota</taxon>
        <taxon>Neoptera</taxon>
        <taxon>Paraneoptera</taxon>
        <taxon>Hemiptera</taxon>
        <taxon>Heteroptera</taxon>
        <taxon>Panheteroptera</taxon>
        <taxon>Cimicomorpha</taxon>
        <taxon>Miridae</taxon>
        <taxon>Dicyphina</taxon>
        <taxon>Nesidiocoris</taxon>
    </lineage>
</organism>
<dbReference type="Proteomes" id="UP001307889">
    <property type="component" value="Chromosome 13"/>
</dbReference>
<evidence type="ECO:0000256" key="3">
    <source>
        <dbReference type="ARBA" id="ARBA00022803"/>
    </source>
</evidence>
<feature type="domain" description="PPIase FKBP-type" evidence="7">
    <location>
        <begin position="106"/>
        <end position="196"/>
    </location>
</feature>
<dbReference type="InterPro" id="IPR019734">
    <property type="entry name" value="TPR_rpt"/>
</dbReference>
<feature type="coiled-coil region" evidence="6">
    <location>
        <begin position="345"/>
        <end position="372"/>
    </location>
</feature>
<keyword evidence="9" id="KW-1185">Reference proteome</keyword>
<dbReference type="Pfam" id="PF00254">
    <property type="entry name" value="FKBP_C"/>
    <property type="match status" value="1"/>
</dbReference>
<dbReference type="Gene3D" id="1.25.40.10">
    <property type="entry name" value="Tetratricopeptide repeat domain"/>
    <property type="match status" value="1"/>
</dbReference>
<dbReference type="EMBL" id="AP028921">
    <property type="protein sequence ID" value="BET01834.1"/>
    <property type="molecule type" value="Genomic_DNA"/>
</dbReference>
<dbReference type="EC" id="5.2.1.8" evidence="4"/>
<dbReference type="InterPro" id="IPR001179">
    <property type="entry name" value="PPIase_FKBP_dom"/>
</dbReference>
<dbReference type="GO" id="GO:0016853">
    <property type="term" value="F:isomerase activity"/>
    <property type="evidence" value="ECO:0007669"/>
    <property type="project" value="UniProtKB-KW"/>
</dbReference>